<dbReference type="AlphaFoldDB" id="A0A2T7PGD9"/>
<organism evidence="3 4">
    <name type="scientific">Pomacea canaliculata</name>
    <name type="common">Golden apple snail</name>
    <dbReference type="NCBI Taxonomy" id="400727"/>
    <lineage>
        <taxon>Eukaryota</taxon>
        <taxon>Metazoa</taxon>
        <taxon>Spiralia</taxon>
        <taxon>Lophotrochozoa</taxon>
        <taxon>Mollusca</taxon>
        <taxon>Gastropoda</taxon>
        <taxon>Caenogastropoda</taxon>
        <taxon>Architaenioglossa</taxon>
        <taxon>Ampullarioidea</taxon>
        <taxon>Ampullariidae</taxon>
        <taxon>Pomacea</taxon>
    </lineage>
</organism>
<dbReference type="InterPro" id="IPR018392">
    <property type="entry name" value="LysM"/>
</dbReference>
<feature type="compositionally biased region" description="Basic and acidic residues" evidence="1">
    <location>
        <begin position="65"/>
        <end position="77"/>
    </location>
</feature>
<dbReference type="PROSITE" id="PS51782">
    <property type="entry name" value="LYSM"/>
    <property type="match status" value="1"/>
</dbReference>
<feature type="region of interest" description="Disordered" evidence="1">
    <location>
        <begin position="21"/>
        <end position="87"/>
    </location>
</feature>
<evidence type="ECO:0000259" key="2">
    <source>
        <dbReference type="PROSITE" id="PS51782"/>
    </source>
</evidence>
<dbReference type="Gene3D" id="3.10.350.10">
    <property type="entry name" value="LysM domain"/>
    <property type="match status" value="1"/>
</dbReference>
<evidence type="ECO:0000313" key="4">
    <source>
        <dbReference type="Proteomes" id="UP000245119"/>
    </source>
</evidence>
<dbReference type="SUPFAM" id="SSF54106">
    <property type="entry name" value="LysM domain"/>
    <property type="match status" value="1"/>
</dbReference>
<feature type="domain" description="LysM" evidence="2">
    <location>
        <begin position="155"/>
        <end position="198"/>
    </location>
</feature>
<proteinExistence type="predicted"/>
<protein>
    <recommendedName>
        <fullName evidence="2">LysM domain-containing protein</fullName>
    </recommendedName>
</protein>
<dbReference type="SMART" id="SM00257">
    <property type="entry name" value="LysM"/>
    <property type="match status" value="1"/>
</dbReference>
<sequence length="264" mass="29146">MVHADSALSLFVFDQKRRQIDPSEDFQFRTGSSSSGAETKLFGGDTAPASSASMPSSPATTSKTSFEETRRTGDNRHKQGTSSESSSVWYVENQVDLTMKPPELSSLPMMTPSGLQHTVLSALAQSDPTPIFESSFVQSGQSKQESRKTQPMGTFEYCVKPSDTLERIAAHHDVTPSELQKLNRLTSRMVFTGQILYIPDPNFVPSGPPTPESVISSSSLADFRPKLPYQFEPLDPADIQFKTDQQHQIKKSVVWTIQTGKFYG</sequence>
<dbReference type="EMBL" id="PZQS01000004">
    <property type="protein sequence ID" value="PVD32474.1"/>
    <property type="molecule type" value="Genomic_DNA"/>
</dbReference>
<evidence type="ECO:0000313" key="3">
    <source>
        <dbReference type="EMBL" id="PVD32474.1"/>
    </source>
</evidence>
<reference evidence="3 4" key="1">
    <citation type="submission" date="2018-04" db="EMBL/GenBank/DDBJ databases">
        <title>The genome of golden apple snail Pomacea canaliculata provides insight into stress tolerance and invasive adaptation.</title>
        <authorList>
            <person name="Liu C."/>
            <person name="Liu B."/>
            <person name="Ren Y."/>
            <person name="Zhang Y."/>
            <person name="Wang H."/>
            <person name="Li S."/>
            <person name="Jiang F."/>
            <person name="Yin L."/>
            <person name="Zhang G."/>
            <person name="Qian W."/>
            <person name="Fan W."/>
        </authorList>
    </citation>
    <scope>NUCLEOTIDE SEQUENCE [LARGE SCALE GENOMIC DNA]</scope>
    <source>
        <strain evidence="3">SZHN2017</strain>
        <tissue evidence="3">Muscle</tissue>
    </source>
</reference>
<name>A0A2T7PGD9_POMCA</name>
<keyword evidence="4" id="KW-1185">Reference proteome</keyword>
<dbReference type="CDD" id="cd00118">
    <property type="entry name" value="LysM"/>
    <property type="match status" value="1"/>
</dbReference>
<dbReference type="InterPro" id="IPR036779">
    <property type="entry name" value="LysM_dom_sf"/>
</dbReference>
<evidence type="ECO:0000256" key="1">
    <source>
        <dbReference type="SAM" id="MobiDB-lite"/>
    </source>
</evidence>
<dbReference type="Proteomes" id="UP000245119">
    <property type="component" value="Linkage Group LG4"/>
</dbReference>
<accession>A0A2T7PGD9</accession>
<comment type="caution">
    <text evidence="3">The sequence shown here is derived from an EMBL/GenBank/DDBJ whole genome shotgun (WGS) entry which is preliminary data.</text>
</comment>
<dbReference type="Pfam" id="PF01476">
    <property type="entry name" value="LysM"/>
    <property type="match status" value="1"/>
</dbReference>
<gene>
    <name evidence="3" type="ORF">C0Q70_07913</name>
</gene>
<dbReference type="OrthoDB" id="26679at2759"/>
<feature type="compositionally biased region" description="Low complexity" evidence="1">
    <location>
        <begin position="46"/>
        <end position="64"/>
    </location>
</feature>